<reference evidence="3" key="1">
    <citation type="submission" date="2016-06" db="UniProtKB">
        <authorList>
            <consortium name="WormBaseParasite"/>
        </authorList>
    </citation>
    <scope>IDENTIFICATION</scope>
</reference>
<evidence type="ECO:0000313" key="3">
    <source>
        <dbReference type="WBParaSite" id="OFLC_0001506901-mRNA-1"/>
    </source>
</evidence>
<protein>
    <submittedName>
        <fullName evidence="3">PDZ domain-containing protein</fullName>
    </submittedName>
</protein>
<dbReference type="Proteomes" id="UP000267606">
    <property type="component" value="Unassembled WGS sequence"/>
</dbReference>
<name>A0A183I5P6_9BILA</name>
<reference evidence="1 2" key="2">
    <citation type="submission" date="2018-11" db="EMBL/GenBank/DDBJ databases">
        <authorList>
            <consortium name="Pathogen Informatics"/>
        </authorList>
    </citation>
    <scope>NUCLEOTIDE SEQUENCE [LARGE SCALE GENOMIC DNA]</scope>
</reference>
<evidence type="ECO:0000313" key="2">
    <source>
        <dbReference type="Proteomes" id="UP000267606"/>
    </source>
</evidence>
<accession>A0A183I5P6</accession>
<dbReference type="WBParaSite" id="OFLC_0001506901-mRNA-1">
    <property type="protein sequence ID" value="OFLC_0001506901-mRNA-1"/>
    <property type="gene ID" value="OFLC_0001506901"/>
</dbReference>
<dbReference type="AlphaFoldDB" id="A0A183I5P6"/>
<proteinExistence type="predicted"/>
<organism evidence="3">
    <name type="scientific">Onchocerca flexuosa</name>
    <dbReference type="NCBI Taxonomy" id="387005"/>
    <lineage>
        <taxon>Eukaryota</taxon>
        <taxon>Metazoa</taxon>
        <taxon>Ecdysozoa</taxon>
        <taxon>Nematoda</taxon>
        <taxon>Chromadorea</taxon>
        <taxon>Rhabditida</taxon>
        <taxon>Spirurina</taxon>
        <taxon>Spiruromorpha</taxon>
        <taxon>Filarioidea</taxon>
        <taxon>Onchocercidae</taxon>
        <taxon>Onchocerca</taxon>
    </lineage>
</organism>
<keyword evidence="2" id="KW-1185">Reference proteome</keyword>
<dbReference type="EMBL" id="UZAJ01041549">
    <property type="protein sequence ID" value="VDP20209.1"/>
    <property type="molecule type" value="Genomic_DNA"/>
</dbReference>
<gene>
    <name evidence="1" type="ORF">OFLC_LOCUS15058</name>
</gene>
<evidence type="ECO:0000313" key="1">
    <source>
        <dbReference type="EMBL" id="VDP20209.1"/>
    </source>
</evidence>
<sequence>MNQYDRNCLLKRNTSTPWMASLSNETNKCDSTIYCCCSCIDNRCQNLTTTFQSQSNDIWQTRKSYYEEEVVIVLKDGMEHVGFSISTIIPGNHDAIINSILS</sequence>